<dbReference type="Pfam" id="PF10123">
    <property type="entry name" value="Mu-like_Pro"/>
    <property type="match status" value="1"/>
</dbReference>
<dbReference type="AlphaFoldDB" id="A0A450UE55"/>
<proteinExistence type="predicted"/>
<dbReference type="EMBL" id="CAADFH010000013">
    <property type="protein sequence ID" value="VFJ90849.1"/>
    <property type="molecule type" value="Genomic_DNA"/>
</dbReference>
<keyword evidence="1" id="KW-0175">Coiled coil</keyword>
<protein>
    <submittedName>
        <fullName evidence="2">Mu-like prophage I protein</fullName>
    </submittedName>
</protein>
<feature type="coiled-coil region" evidence="1">
    <location>
        <begin position="199"/>
        <end position="245"/>
    </location>
</feature>
<accession>A0A450UE55</accession>
<name>A0A450UE55_9GAMM</name>
<evidence type="ECO:0000313" key="2">
    <source>
        <dbReference type="EMBL" id="VFJ90849.1"/>
    </source>
</evidence>
<evidence type="ECO:0000256" key="1">
    <source>
        <dbReference type="SAM" id="Coils"/>
    </source>
</evidence>
<sequence>MPQSTYLVSAMAVEIPESGVTSELHLLPPGPFRTVDGRPEECDDWQLDAGIAGRVIALVAARKTDILVDFEHQSLRSVHNGRRAEAAGWIPRTLEWREGGLFATDVSWVGDTAQLIREKKYRYTSTVFMYHARDGNVTDIISVALTNTPALDGLDALAELSRNPLFELEDDPVTDEERAVLVAERDRLAGENTSLSVEKEKLSTKLAALTVEHEKLKTDYDDMKKKEHEAALAREKKEKEGLIEAALKDGRLLPAQKEWAEKQPMNGLREFLKTADVSALLNRQSDGKKGGGVTLSEERQAMCNRMGVTTEEYIAAERGSTTTSGSK</sequence>
<reference evidence="2" key="1">
    <citation type="submission" date="2019-02" db="EMBL/GenBank/DDBJ databases">
        <authorList>
            <person name="Gruber-Vodicka R. H."/>
            <person name="Seah K. B. B."/>
        </authorList>
    </citation>
    <scope>NUCLEOTIDE SEQUENCE</scope>
    <source>
        <strain evidence="2">BECK_M6</strain>
    </source>
</reference>
<organism evidence="2">
    <name type="scientific">Candidatus Kentrum sp. LFY</name>
    <dbReference type="NCBI Taxonomy" id="2126342"/>
    <lineage>
        <taxon>Bacteria</taxon>
        <taxon>Pseudomonadati</taxon>
        <taxon>Pseudomonadota</taxon>
        <taxon>Gammaproteobacteria</taxon>
        <taxon>Candidatus Kentrum</taxon>
    </lineage>
</organism>
<dbReference type="PIRSF" id="PIRSF016624">
    <property type="entry name" value="Mu_prophg_I"/>
    <property type="match status" value="1"/>
</dbReference>
<dbReference type="InterPro" id="IPR012106">
    <property type="entry name" value="Phage_Mu_Gp1"/>
</dbReference>
<gene>
    <name evidence="2" type="ORF">BECKLFY1418A_GA0070994_101335</name>
</gene>